<feature type="region of interest" description="Disordered" evidence="9">
    <location>
        <begin position="157"/>
        <end position="196"/>
    </location>
</feature>
<dbReference type="PROSITE" id="PS51186">
    <property type="entry name" value="GNAT"/>
    <property type="match status" value="1"/>
</dbReference>
<feature type="compositionally biased region" description="Basic and acidic residues" evidence="9">
    <location>
        <begin position="169"/>
        <end position="196"/>
    </location>
</feature>
<evidence type="ECO:0000256" key="8">
    <source>
        <dbReference type="RuleBase" id="RU365045"/>
    </source>
</evidence>
<comment type="similarity">
    <text evidence="2 8">Belongs to the acetyltransferase family. EctA subfamily.</text>
</comment>
<accession>A0A5C8NRY2</accession>
<dbReference type="UniPathway" id="UPA00067">
    <property type="reaction ID" value="UER00122"/>
</dbReference>
<comment type="function">
    <text evidence="8">Catalyzes the acetylation of L-2,4-diaminobutyrate (DABA) to gamma-N-acetyl-alpha,gamma-diaminobutyric acid (ADABA) with acetyl coenzyme A.</text>
</comment>
<dbReference type="NCBIfam" id="TIGR02406">
    <property type="entry name" value="ectoine_EctA"/>
    <property type="match status" value="1"/>
</dbReference>
<dbReference type="GO" id="GO:0033816">
    <property type="term" value="F:diaminobutyrate acetyltransferase activity"/>
    <property type="evidence" value="ECO:0007669"/>
    <property type="project" value="UniProtKB-EC"/>
</dbReference>
<evidence type="ECO:0000256" key="9">
    <source>
        <dbReference type="SAM" id="MobiDB-lite"/>
    </source>
</evidence>
<evidence type="ECO:0000256" key="3">
    <source>
        <dbReference type="ARBA" id="ARBA00012355"/>
    </source>
</evidence>
<dbReference type="OrthoDB" id="2436196at2"/>
<dbReference type="EMBL" id="VDUY01000008">
    <property type="protein sequence ID" value="TXL63585.1"/>
    <property type="molecule type" value="Genomic_DNA"/>
</dbReference>
<gene>
    <name evidence="8 11" type="primary">ectA</name>
    <name evidence="11" type="ORF">FHP08_17265</name>
</gene>
<evidence type="ECO:0000313" key="11">
    <source>
        <dbReference type="EMBL" id="TXL63585.1"/>
    </source>
</evidence>
<dbReference type="InterPro" id="IPR016181">
    <property type="entry name" value="Acyl_CoA_acyltransferase"/>
</dbReference>
<dbReference type="PANTHER" id="PTHR43072">
    <property type="entry name" value="N-ACETYLTRANSFERASE"/>
    <property type="match status" value="1"/>
</dbReference>
<comment type="catalytic activity">
    <reaction evidence="7 8">
        <text>L-2,4-diaminobutanoate + acetyl-CoA = (2S)-4-acetamido-2-aminobutanoate + CoA + H(+)</text>
        <dbReference type="Rhea" id="RHEA:16901"/>
        <dbReference type="ChEBI" id="CHEBI:15378"/>
        <dbReference type="ChEBI" id="CHEBI:57287"/>
        <dbReference type="ChEBI" id="CHEBI:57288"/>
        <dbReference type="ChEBI" id="CHEBI:58761"/>
        <dbReference type="ChEBI" id="CHEBI:58929"/>
        <dbReference type="EC" id="2.3.1.178"/>
    </reaction>
</comment>
<organism evidence="11 12">
    <name type="scientific">Zeimonas arvi</name>
    <dbReference type="NCBI Taxonomy" id="2498847"/>
    <lineage>
        <taxon>Bacteria</taxon>
        <taxon>Pseudomonadati</taxon>
        <taxon>Pseudomonadota</taxon>
        <taxon>Betaproteobacteria</taxon>
        <taxon>Burkholderiales</taxon>
        <taxon>Burkholderiaceae</taxon>
        <taxon>Zeimonas</taxon>
    </lineage>
</organism>
<keyword evidence="6 8" id="KW-0012">Acyltransferase</keyword>
<evidence type="ECO:0000259" key="10">
    <source>
        <dbReference type="PROSITE" id="PS51186"/>
    </source>
</evidence>
<proteinExistence type="inferred from homology"/>
<dbReference type="AlphaFoldDB" id="A0A5C8NRY2"/>
<keyword evidence="12" id="KW-1185">Reference proteome</keyword>
<dbReference type="EC" id="2.3.1.178" evidence="3 8"/>
<sequence>MTDTDPGKTATSDPIRFRPARQTDGAALWRLVKATGQLELNSAYFYLLFASDFGDTCLVAERDGEVVGAVIGYHPPRQADTAFVWQIGVLPALRGQGLGQRLLDRWLALPANRACRWVTATVDEDNRASRALFGGFARRHGAECTVSPLFMPEQFPNPHPAEPLLRIGPIDRKAGSRAEASRQDRQRRELAAQDAS</sequence>
<reference evidence="11 12" key="1">
    <citation type="submission" date="2019-06" db="EMBL/GenBank/DDBJ databases">
        <title>Quisquiliibacterium sp. nov., isolated from a maize field.</title>
        <authorList>
            <person name="Lin S.-Y."/>
            <person name="Tsai C.-F."/>
            <person name="Young C.-C."/>
        </authorList>
    </citation>
    <scope>NUCLEOTIDE SEQUENCE [LARGE SCALE GENOMIC DNA]</scope>
    <source>
        <strain evidence="11 12">CC-CFT501</strain>
    </source>
</reference>
<evidence type="ECO:0000256" key="4">
    <source>
        <dbReference type="ARBA" id="ARBA00017935"/>
    </source>
</evidence>
<comment type="pathway">
    <text evidence="1 8">Amine and polyamine biosynthesis; ectoine biosynthesis; L-ectoine from L-aspartate 4-semialdehyde: step 2/3.</text>
</comment>
<evidence type="ECO:0000256" key="1">
    <source>
        <dbReference type="ARBA" id="ARBA00004978"/>
    </source>
</evidence>
<dbReference type="Proteomes" id="UP000321548">
    <property type="component" value="Unassembled WGS sequence"/>
</dbReference>
<dbReference type="InterPro" id="IPR000182">
    <property type="entry name" value="GNAT_dom"/>
</dbReference>
<comment type="caution">
    <text evidence="11">The sequence shown here is derived from an EMBL/GenBank/DDBJ whole genome shotgun (WGS) entry which is preliminary data.</text>
</comment>
<dbReference type="CDD" id="cd04301">
    <property type="entry name" value="NAT_SF"/>
    <property type="match status" value="1"/>
</dbReference>
<evidence type="ECO:0000256" key="5">
    <source>
        <dbReference type="ARBA" id="ARBA00022679"/>
    </source>
</evidence>
<feature type="domain" description="N-acetyltransferase" evidence="10">
    <location>
        <begin position="15"/>
        <end position="156"/>
    </location>
</feature>
<keyword evidence="5 8" id="KW-0808">Transferase</keyword>
<dbReference type="InterPro" id="IPR012772">
    <property type="entry name" value="Ectoine_EctA"/>
</dbReference>
<evidence type="ECO:0000313" key="12">
    <source>
        <dbReference type="Proteomes" id="UP000321548"/>
    </source>
</evidence>
<evidence type="ECO:0000256" key="2">
    <source>
        <dbReference type="ARBA" id="ARBA00010712"/>
    </source>
</evidence>
<dbReference type="RefSeq" id="WP_147705739.1">
    <property type="nucleotide sequence ID" value="NZ_VDUY01000008.1"/>
</dbReference>
<name>A0A5C8NRY2_9BURK</name>
<evidence type="ECO:0000256" key="6">
    <source>
        <dbReference type="ARBA" id="ARBA00023315"/>
    </source>
</evidence>
<dbReference type="SUPFAM" id="SSF55729">
    <property type="entry name" value="Acyl-CoA N-acyltransferases (Nat)"/>
    <property type="match status" value="1"/>
</dbReference>
<dbReference type="GO" id="GO:0019491">
    <property type="term" value="P:ectoine biosynthetic process"/>
    <property type="evidence" value="ECO:0007669"/>
    <property type="project" value="UniProtKB-UniPathway"/>
</dbReference>
<dbReference type="Pfam" id="PF00583">
    <property type="entry name" value="Acetyltransf_1"/>
    <property type="match status" value="1"/>
</dbReference>
<dbReference type="Gene3D" id="3.40.630.30">
    <property type="match status" value="1"/>
</dbReference>
<protein>
    <recommendedName>
        <fullName evidence="4 8">L-2,4-diaminobutyric acid acetyltransferase</fullName>
        <shortName evidence="8">DABA acetyltransferase</shortName>
        <ecNumber evidence="3 8">2.3.1.178</ecNumber>
    </recommendedName>
</protein>
<evidence type="ECO:0000256" key="7">
    <source>
        <dbReference type="ARBA" id="ARBA00048924"/>
    </source>
</evidence>